<evidence type="ECO:0000313" key="5">
    <source>
        <dbReference type="EMBL" id="RXG23880.1"/>
    </source>
</evidence>
<accession>A0A4Q0PAN6</accession>
<comment type="caution">
    <text evidence="5">The sequence shown here is derived from an EMBL/GenBank/DDBJ whole genome shotgun (WGS) entry which is preliminary data.</text>
</comment>
<proteinExistence type="predicted"/>
<dbReference type="SUPFAM" id="SSF51215">
    <property type="entry name" value="Regulatory protein AraC"/>
    <property type="match status" value="1"/>
</dbReference>
<dbReference type="PANTHER" id="PTHR43280">
    <property type="entry name" value="ARAC-FAMILY TRANSCRIPTIONAL REGULATOR"/>
    <property type="match status" value="1"/>
</dbReference>
<organism evidence="5 6">
    <name type="scientific">Leeuwenhoekiella aequorea</name>
    <dbReference type="NCBI Taxonomy" id="283736"/>
    <lineage>
        <taxon>Bacteria</taxon>
        <taxon>Pseudomonadati</taxon>
        <taxon>Bacteroidota</taxon>
        <taxon>Flavobacteriia</taxon>
        <taxon>Flavobacteriales</taxon>
        <taxon>Flavobacteriaceae</taxon>
        <taxon>Leeuwenhoekiella</taxon>
    </lineage>
</organism>
<dbReference type="OrthoDB" id="1096411at2"/>
<evidence type="ECO:0000256" key="3">
    <source>
        <dbReference type="ARBA" id="ARBA00023163"/>
    </source>
</evidence>
<keyword evidence="3" id="KW-0804">Transcription</keyword>
<reference evidence="5 6" key="1">
    <citation type="submission" date="2018-07" db="EMBL/GenBank/DDBJ databases">
        <title>Leeuwenhoekiella genomics.</title>
        <authorList>
            <person name="Tahon G."/>
            <person name="Willems A."/>
        </authorList>
    </citation>
    <scope>NUCLEOTIDE SEQUENCE [LARGE SCALE GENOMIC DNA]</scope>
    <source>
        <strain evidence="5 6">LMG 22550</strain>
    </source>
</reference>
<evidence type="ECO:0000256" key="1">
    <source>
        <dbReference type="ARBA" id="ARBA00023015"/>
    </source>
</evidence>
<dbReference type="PANTHER" id="PTHR43280:SF32">
    <property type="entry name" value="TRANSCRIPTIONAL REGULATORY PROTEIN"/>
    <property type="match status" value="1"/>
</dbReference>
<keyword evidence="6" id="KW-1185">Reference proteome</keyword>
<dbReference type="EMBL" id="QOVM01000002">
    <property type="protein sequence ID" value="RXG23880.1"/>
    <property type="molecule type" value="Genomic_DNA"/>
</dbReference>
<keyword evidence="2" id="KW-0238">DNA-binding</keyword>
<dbReference type="Gene3D" id="1.10.10.60">
    <property type="entry name" value="Homeodomain-like"/>
    <property type="match status" value="1"/>
</dbReference>
<protein>
    <submittedName>
        <fullName evidence="5">AraC family transcriptional regulator</fullName>
    </submittedName>
</protein>
<dbReference type="RefSeq" id="WP_128757375.1">
    <property type="nucleotide sequence ID" value="NZ_QOVM01000002.1"/>
</dbReference>
<dbReference type="InterPro" id="IPR009057">
    <property type="entry name" value="Homeodomain-like_sf"/>
</dbReference>
<dbReference type="Pfam" id="PF02311">
    <property type="entry name" value="AraC_binding"/>
    <property type="match status" value="1"/>
</dbReference>
<dbReference type="InterPro" id="IPR003313">
    <property type="entry name" value="AraC-bd"/>
</dbReference>
<dbReference type="PROSITE" id="PS01124">
    <property type="entry name" value="HTH_ARAC_FAMILY_2"/>
    <property type="match status" value="1"/>
</dbReference>
<dbReference type="SUPFAM" id="SSF46689">
    <property type="entry name" value="Homeodomain-like"/>
    <property type="match status" value="1"/>
</dbReference>
<dbReference type="Pfam" id="PF12833">
    <property type="entry name" value="HTH_18"/>
    <property type="match status" value="1"/>
</dbReference>
<gene>
    <name evidence="5" type="ORF">DSM00_1497</name>
</gene>
<dbReference type="GO" id="GO:0003700">
    <property type="term" value="F:DNA-binding transcription factor activity"/>
    <property type="evidence" value="ECO:0007669"/>
    <property type="project" value="InterPro"/>
</dbReference>
<dbReference type="SMART" id="SM00342">
    <property type="entry name" value="HTH_ARAC"/>
    <property type="match status" value="1"/>
</dbReference>
<name>A0A4Q0PAN6_9FLAO</name>
<dbReference type="GO" id="GO:0043565">
    <property type="term" value="F:sequence-specific DNA binding"/>
    <property type="evidence" value="ECO:0007669"/>
    <property type="project" value="InterPro"/>
</dbReference>
<keyword evidence="1" id="KW-0805">Transcription regulation</keyword>
<dbReference type="Proteomes" id="UP000289238">
    <property type="component" value="Unassembled WGS sequence"/>
</dbReference>
<evidence type="ECO:0000313" key="6">
    <source>
        <dbReference type="Proteomes" id="UP000289238"/>
    </source>
</evidence>
<dbReference type="InterPro" id="IPR037923">
    <property type="entry name" value="HTH-like"/>
</dbReference>
<feature type="domain" description="HTH araC/xylS-type" evidence="4">
    <location>
        <begin position="187"/>
        <end position="285"/>
    </location>
</feature>
<dbReference type="AlphaFoldDB" id="A0A4Q0PAN6"/>
<sequence>MKDIPNISFESQDDLNDFEILKISEIFERISKKPDHDPCKPHRINFFALLIITEGSGTHQVDLEHYSVGKGSLLKIAKNQIHAFQKNLNYNGHLVIFTEDFVVKRFSRSTIDYTTHLYNYYLSTPLIENEKYGASFLKEISDELNTVSHVQKEIIAKLLEVFLLRLEQQNHKLVSLNSKPVHLTIFNQFKSSVENFYTQTRNVKDYAEKLQISPKHLNNIVREITLNSAKSFIDHYVILEAKRAILLNNYSIKEVAFSLGFDELTNFTKFFKKHTAVSPKEFKSSL</sequence>
<evidence type="ECO:0000259" key="4">
    <source>
        <dbReference type="PROSITE" id="PS01124"/>
    </source>
</evidence>
<dbReference type="PRINTS" id="PR00032">
    <property type="entry name" value="HTHARAC"/>
</dbReference>
<dbReference type="InterPro" id="IPR020449">
    <property type="entry name" value="Tscrpt_reg_AraC-type_HTH"/>
</dbReference>
<evidence type="ECO:0000256" key="2">
    <source>
        <dbReference type="ARBA" id="ARBA00023125"/>
    </source>
</evidence>
<dbReference type="InterPro" id="IPR018060">
    <property type="entry name" value="HTH_AraC"/>
</dbReference>